<dbReference type="EMBL" id="LKAJ01000003">
    <property type="protein sequence ID" value="KRG21944.1"/>
    <property type="molecule type" value="Genomic_DNA"/>
</dbReference>
<feature type="region of interest" description="Disordered" evidence="1">
    <location>
        <begin position="43"/>
        <end position="109"/>
    </location>
</feature>
<protein>
    <submittedName>
        <fullName evidence="3">Uncharacterized protein</fullName>
    </submittedName>
</protein>
<keyword evidence="5" id="KW-1185">Reference proteome</keyword>
<evidence type="ECO:0000256" key="2">
    <source>
        <dbReference type="SAM" id="Phobius"/>
    </source>
</evidence>
<gene>
    <name evidence="4" type="ORF">HT99x_002910</name>
    <name evidence="3" type="ORF">HT99x_01138</name>
</gene>
<dbReference type="EMBL" id="LKAJ02000001">
    <property type="protein sequence ID" value="MCS5710366.1"/>
    <property type="molecule type" value="Genomic_DNA"/>
</dbReference>
<keyword evidence="2" id="KW-0812">Transmembrane</keyword>
<comment type="caution">
    <text evidence="3">The sequence shown here is derived from an EMBL/GenBank/DDBJ whole genome shotgun (WGS) entry which is preliminary data.</text>
</comment>
<name>A0A0Q9Z0B9_9GAMM</name>
<feature type="compositionally biased region" description="Polar residues" evidence="1">
    <location>
        <begin position="97"/>
        <end position="107"/>
    </location>
</feature>
<evidence type="ECO:0000256" key="1">
    <source>
        <dbReference type="SAM" id="MobiDB-lite"/>
    </source>
</evidence>
<reference evidence="4" key="3">
    <citation type="submission" date="2021-06" db="EMBL/GenBank/DDBJ databases">
        <title>Genomic Description and Analysis of Intracellular Bacteria, Candidatus Berkiella cookevillensis and Candidatus Berkiella aquae.</title>
        <authorList>
            <person name="Kidane D.T."/>
            <person name="Mehari Y.T."/>
            <person name="Rice F.C."/>
            <person name="Arivett B.A."/>
            <person name="Farone A.L."/>
            <person name="Berk S.G."/>
            <person name="Farone M.B."/>
        </authorList>
    </citation>
    <scope>NUCLEOTIDE SEQUENCE</scope>
    <source>
        <strain evidence="4">HT99</strain>
    </source>
</reference>
<reference evidence="4" key="2">
    <citation type="journal article" date="2016" name="Genome Announc.">
        <title>Draft Genome Sequences of Two Novel Amoeba-Resistant Intranuclear Bacteria, 'Candidatus Berkiella cookevillensis' and 'Candidatus Berkiella aquae'.</title>
        <authorList>
            <person name="Mehari Y.T."/>
            <person name="Arivett B.A."/>
            <person name="Farone A.L."/>
            <person name="Gunderson J.H."/>
            <person name="Farone M.B."/>
        </authorList>
    </citation>
    <scope>NUCLEOTIDE SEQUENCE</scope>
    <source>
        <strain evidence="4">HT99</strain>
    </source>
</reference>
<evidence type="ECO:0000313" key="5">
    <source>
        <dbReference type="Proteomes" id="UP000051497"/>
    </source>
</evidence>
<dbReference type="RefSeq" id="WP_139016572.1">
    <property type="nucleotide sequence ID" value="NZ_LKAJ02000001.1"/>
</dbReference>
<dbReference type="AlphaFoldDB" id="A0A0Q9Z0B9"/>
<accession>A0A0Q9Z0B9</accession>
<proteinExistence type="predicted"/>
<reference evidence="3" key="1">
    <citation type="submission" date="2015-09" db="EMBL/GenBank/DDBJ databases">
        <title>Draft Genome Sequences of Two Novel Amoeba-resistant Intranuclear Bacteria, Candidatus Berkiella cookevillensis and Candidatus Berkiella aquae.</title>
        <authorList>
            <person name="Mehari Y.T."/>
            <person name="Arivett B.A."/>
            <person name="Farone A.L."/>
            <person name="Gunderson J.H."/>
            <person name="Farone M.B."/>
        </authorList>
    </citation>
    <scope>NUCLEOTIDE SEQUENCE [LARGE SCALE GENOMIC DNA]</scope>
    <source>
        <strain evidence="3">HT99</strain>
    </source>
</reference>
<evidence type="ECO:0000313" key="4">
    <source>
        <dbReference type="EMBL" id="MCS5710366.1"/>
    </source>
</evidence>
<keyword evidence="2" id="KW-1133">Transmembrane helix</keyword>
<dbReference type="Proteomes" id="UP000051497">
    <property type="component" value="Unassembled WGS sequence"/>
</dbReference>
<keyword evidence="2" id="KW-0472">Membrane</keyword>
<organism evidence="3">
    <name type="scientific">Candidatus Berkiella aquae</name>
    <dbReference type="NCBI Taxonomy" id="295108"/>
    <lineage>
        <taxon>Bacteria</taxon>
        <taxon>Pseudomonadati</taxon>
        <taxon>Pseudomonadota</taxon>
        <taxon>Gammaproteobacteria</taxon>
        <taxon>Candidatus Berkiellales</taxon>
        <taxon>Candidatus Berkiellaceae</taxon>
        <taxon>Candidatus Berkiella</taxon>
    </lineage>
</organism>
<sequence length="137" mass="15639">MWLSHHQKIRKWLIDIVIISMAVMLLVYPLEVSARELVRIQHGAQSGSGFSGGSSVSDSYNASRQEQARRDAQNRVQDANDALENARTNELYIRGQGPNSISPNQHYQDMMDAQRAVDNAEQNLREEDSRAYWDARH</sequence>
<evidence type="ECO:0000313" key="3">
    <source>
        <dbReference type="EMBL" id="KRG21944.1"/>
    </source>
</evidence>
<feature type="transmembrane region" description="Helical" evidence="2">
    <location>
        <begin position="12"/>
        <end position="30"/>
    </location>
</feature>